<dbReference type="InterPro" id="IPR053142">
    <property type="entry name" value="PchR_regulatory_protein"/>
</dbReference>
<evidence type="ECO:0000313" key="5">
    <source>
        <dbReference type="EMBL" id="NDU96650.1"/>
    </source>
</evidence>
<evidence type="ECO:0000256" key="1">
    <source>
        <dbReference type="ARBA" id="ARBA00023015"/>
    </source>
</evidence>
<dbReference type="SUPFAM" id="SSF46689">
    <property type="entry name" value="Homeodomain-like"/>
    <property type="match status" value="2"/>
</dbReference>
<name>A0A6L9L8B8_9BACT</name>
<evidence type="ECO:0000313" key="6">
    <source>
        <dbReference type="Proteomes" id="UP000474175"/>
    </source>
</evidence>
<evidence type="ECO:0000256" key="3">
    <source>
        <dbReference type="ARBA" id="ARBA00023163"/>
    </source>
</evidence>
<keyword evidence="3" id="KW-0804">Transcription</keyword>
<dbReference type="InterPro" id="IPR018060">
    <property type="entry name" value="HTH_AraC"/>
</dbReference>
<dbReference type="SMART" id="SM00342">
    <property type="entry name" value="HTH_ARAC"/>
    <property type="match status" value="1"/>
</dbReference>
<proteinExistence type="predicted"/>
<feature type="domain" description="HTH araC/xylS-type" evidence="4">
    <location>
        <begin position="232"/>
        <end position="330"/>
    </location>
</feature>
<evidence type="ECO:0000256" key="2">
    <source>
        <dbReference type="ARBA" id="ARBA00023125"/>
    </source>
</evidence>
<dbReference type="PRINTS" id="PR00032">
    <property type="entry name" value="HTHARAC"/>
</dbReference>
<dbReference type="PANTHER" id="PTHR47893">
    <property type="entry name" value="REGULATORY PROTEIN PCHR"/>
    <property type="match status" value="1"/>
</dbReference>
<organism evidence="5 6">
    <name type="scientific">Spirosoma terrae</name>
    <dbReference type="NCBI Taxonomy" id="1968276"/>
    <lineage>
        <taxon>Bacteria</taxon>
        <taxon>Pseudomonadati</taxon>
        <taxon>Bacteroidota</taxon>
        <taxon>Cytophagia</taxon>
        <taxon>Cytophagales</taxon>
        <taxon>Cytophagaceae</taxon>
        <taxon>Spirosoma</taxon>
    </lineage>
</organism>
<dbReference type="AlphaFoldDB" id="A0A6L9L8B8"/>
<dbReference type="EMBL" id="JAAFZH010000007">
    <property type="protein sequence ID" value="NDU96650.1"/>
    <property type="molecule type" value="Genomic_DNA"/>
</dbReference>
<reference evidence="5 6" key="1">
    <citation type="submission" date="2020-02" db="EMBL/GenBank/DDBJ databases">
        <title>Draft genome sequence of two Spirosoma agri KCTC 52727 and Spirosoma terrae KCTC 52035.</title>
        <authorList>
            <person name="Rojas J."/>
            <person name="Ambika Manirajan B."/>
            <person name="Suarez C."/>
            <person name="Ratering S."/>
            <person name="Schnell S."/>
        </authorList>
    </citation>
    <scope>NUCLEOTIDE SEQUENCE [LARGE SCALE GENOMIC DNA]</scope>
    <source>
        <strain evidence="5 6">KCTC 52035</strain>
    </source>
</reference>
<evidence type="ECO:0000259" key="4">
    <source>
        <dbReference type="PROSITE" id="PS01124"/>
    </source>
</evidence>
<sequence length="334" mass="37958">MAATVINATDIFDFQQLPHPQQLVSSSPQAPPSFASIYHHPLVGSIAFHSTAFSYMHVMDMHWNTTNDIDLRGEAPTDTVNINFLTNGYLYSRFNALAHPLDMSSGKHNLIYTPEIGDSNQVKGKQSLSMFHISLDKTFFASAIGYDDSWSDKAQQALERQHPFSGITGTQHISAQMLSLIDSIRTSKAVGPMQNLLFQSRILELLALQIDQFKAPRIDQDTINPGEAEKLYQLKAYLDSHFLTTYTLTQLSRLVLLNEFKLKKGFKQLFGVTVFSYIRQLRMEYAGLLLRDCTMPVEEVSERLGYEHPQHFSIAFKKYSGVNPSHYQRNKVHY</sequence>
<dbReference type="PROSITE" id="PS01124">
    <property type="entry name" value="HTH_ARAC_FAMILY_2"/>
    <property type="match status" value="1"/>
</dbReference>
<dbReference type="InterPro" id="IPR009057">
    <property type="entry name" value="Homeodomain-like_sf"/>
</dbReference>
<gene>
    <name evidence="5" type="ORF">GK108_17340</name>
</gene>
<dbReference type="Proteomes" id="UP000474175">
    <property type="component" value="Unassembled WGS sequence"/>
</dbReference>
<dbReference type="InterPro" id="IPR020449">
    <property type="entry name" value="Tscrpt_reg_AraC-type_HTH"/>
</dbReference>
<keyword evidence="6" id="KW-1185">Reference proteome</keyword>
<protein>
    <submittedName>
        <fullName evidence="5">Helix-turn-helix transcriptional regulator</fullName>
    </submittedName>
</protein>
<keyword evidence="1" id="KW-0805">Transcription regulation</keyword>
<dbReference type="GO" id="GO:0003700">
    <property type="term" value="F:DNA-binding transcription factor activity"/>
    <property type="evidence" value="ECO:0007669"/>
    <property type="project" value="InterPro"/>
</dbReference>
<dbReference type="RefSeq" id="WP_163951229.1">
    <property type="nucleotide sequence ID" value="NZ_JAAFZH010000007.1"/>
</dbReference>
<comment type="caution">
    <text evidence="5">The sequence shown here is derived from an EMBL/GenBank/DDBJ whole genome shotgun (WGS) entry which is preliminary data.</text>
</comment>
<keyword evidence="2" id="KW-0238">DNA-binding</keyword>
<dbReference type="Gene3D" id="1.10.10.60">
    <property type="entry name" value="Homeodomain-like"/>
    <property type="match status" value="2"/>
</dbReference>
<dbReference type="Pfam" id="PF12833">
    <property type="entry name" value="HTH_18"/>
    <property type="match status" value="1"/>
</dbReference>
<dbReference type="PANTHER" id="PTHR47893:SF1">
    <property type="entry name" value="REGULATORY PROTEIN PCHR"/>
    <property type="match status" value="1"/>
</dbReference>
<dbReference type="GO" id="GO:0043565">
    <property type="term" value="F:sequence-specific DNA binding"/>
    <property type="evidence" value="ECO:0007669"/>
    <property type="project" value="InterPro"/>
</dbReference>
<accession>A0A6L9L8B8</accession>